<dbReference type="GO" id="GO:0005829">
    <property type="term" value="C:cytosol"/>
    <property type="evidence" value="ECO:0007669"/>
    <property type="project" value="TreeGrafter"/>
</dbReference>
<dbReference type="InterPro" id="IPR023213">
    <property type="entry name" value="CAT-like_dom_sf"/>
</dbReference>
<name>A0A1I4UDR7_9GAMM</name>
<evidence type="ECO:0000313" key="16">
    <source>
        <dbReference type="Proteomes" id="UP000242222"/>
    </source>
</evidence>
<evidence type="ECO:0000256" key="2">
    <source>
        <dbReference type="ARBA" id="ARBA00005145"/>
    </source>
</evidence>
<dbReference type="GO" id="GO:0033512">
    <property type="term" value="P:L-lysine catabolic process to acetyl-CoA via saccharopine"/>
    <property type="evidence" value="ECO:0007669"/>
    <property type="project" value="UniProtKB-UniRule"/>
</dbReference>
<dbReference type="Pfam" id="PF02817">
    <property type="entry name" value="E3_binding"/>
    <property type="match status" value="1"/>
</dbReference>
<proteinExistence type="inferred from homology"/>
<evidence type="ECO:0000256" key="6">
    <source>
        <dbReference type="ARBA" id="ARBA00022532"/>
    </source>
</evidence>
<protein>
    <recommendedName>
        <fullName evidence="5 11">Dihydrolipoyllysine-residue succinyltransferase component of 2-oxoglutarate dehydrogenase complex</fullName>
        <ecNumber evidence="4 11">2.3.1.61</ecNumber>
    </recommendedName>
    <alternativeName>
        <fullName evidence="11">2-oxoglutarate dehydrogenase complex component E2</fullName>
    </alternativeName>
</protein>
<evidence type="ECO:0000256" key="11">
    <source>
        <dbReference type="RuleBase" id="RU361138"/>
    </source>
</evidence>
<evidence type="ECO:0000256" key="7">
    <source>
        <dbReference type="ARBA" id="ARBA00022679"/>
    </source>
</evidence>
<dbReference type="SUPFAM" id="SSF52777">
    <property type="entry name" value="CoA-dependent acyltransferases"/>
    <property type="match status" value="1"/>
</dbReference>
<feature type="domain" description="Peripheral subunit-binding (PSBD)" evidence="14">
    <location>
        <begin position="114"/>
        <end position="151"/>
    </location>
</feature>
<dbReference type="PROSITE" id="PS51826">
    <property type="entry name" value="PSBD"/>
    <property type="match status" value="1"/>
</dbReference>
<dbReference type="PANTHER" id="PTHR43416:SF5">
    <property type="entry name" value="DIHYDROLIPOYLLYSINE-RESIDUE SUCCINYLTRANSFERASE COMPONENT OF 2-OXOGLUTARATE DEHYDROGENASE COMPLEX, MITOCHONDRIAL"/>
    <property type="match status" value="1"/>
</dbReference>
<dbReference type="InterPro" id="IPR006255">
    <property type="entry name" value="SucB"/>
</dbReference>
<dbReference type="PROSITE" id="PS50968">
    <property type="entry name" value="BIOTINYL_LIPOYL"/>
    <property type="match status" value="1"/>
</dbReference>
<evidence type="ECO:0000256" key="12">
    <source>
        <dbReference type="SAM" id="MobiDB-lite"/>
    </source>
</evidence>
<evidence type="ECO:0000256" key="10">
    <source>
        <dbReference type="ARBA" id="ARBA00052761"/>
    </source>
</evidence>
<evidence type="ECO:0000256" key="3">
    <source>
        <dbReference type="ARBA" id="ARBA00007317"/>
    </source>
</evidence>
<evidence type="ECO:0000259" key="13">
    <source>
        <dbReference type="PROSITE" id="PS50968"/>
    </source>
</evidence>
<accession>A0A1I4UDR7</accession>
<dbReference type="InterPro" id="IPR000089">
    <property type="entry name" value="Biotin_lipoyl"/>
</dbReference>
<dbReference type="EMBL" id="FOVC01000001">
    <property type="protein sequence ID" value="SFM86970.1"/>
    <property type="molecule type" value="Genomic_DNA"/>
</dbReference>
<evidence type="ECO:0000259" key="14">
    <source>
        <dbReference type="PROSITE" id="PS51826"/>
    </source>
</evidence>
<dbReference type="FunFam" id="3.30.559.10:FF:000005">
    <property type="entry name" value="Dihydrolipoyllysine-residue succinyltransferase component of 2-oxoglutarate dehydrogenase complex"/>
    <property type="match status" value="1"/>
</dbReference>
<evidence type="ECO:0000256" key="1">
    <source>
        <dbReference type="ARBA" id="ARBA00004052"/>
    </source>
</evidence>
<dbReference type="InterPro" id="IPR036625">
    <property type="entry name" value="E3-bd_dom_sf"/>
</dbReference>
<dbReference type="InterPro" id="IPR003016">
    <property type="entry name" value="2-oxoA_DH_lipoyl-BS"/>
</dbReference>
<dbReference type="InterPro" id="IPR050537">
    <property type="entry name" value="2-oxoacid_dehydrogenase"/>
</dbReference>
<feature type="compositionally biased region" description="Low complexity" evidence="12">
    <location>
        <begin position="158"/>
        <end position="172"/>
    </location>
</feature>
<evidence type="ECO:0000256" key="4">
    <source>
        <dbReference type="ARBA" id="ARBA00012945"/>
    </source>
</evidence>
<keyword evidence="9 11" id="KW-0012">Acyltransferase</keyword>
<feature type="domain" description="Lipoyl-binding" evidence="13">
    <location>
        <begin position="3"/>
        <end position="78"/>
    </location>
</feature>
<keyword evidence="7 11" id="KW-0808">Transferase</keyword>
<keyword evidence="16" id="KW-1185">Reference proteome</keyword>
<comment type="catalytic activity">
    <reaction evidence="10 11">
        <text>N(6)-[(R)-dihydrolipoyl]-L-lysyl-[protein] + succinyl-CoA = N(6)-[(R)-S(8)-succinyldihydrolipoyl]-L-lysyl-[protein] + CoA</text>
        <dbReference type="Rhea" id="RHEA:15213"/>
        <dbReference type="Rhea" id="RHEA-COMP:10475"/>
        <dbReference type="Rhea" id="RHEA-COMP:20092"/>
        <dbReference type="ChEBI" id="CHEBI:57287"/>
        <dbReference type="ChEBI" id="CHEBI:57292"/>
        <dbReference type="ChEBI" id="CHEBI:83100"/>
        <dbReference type="ChEBI" id="CHEBI:83120"/>
        <dbReference type="EC" id="2.3.1.61"/>
    </reaction>
</comment>
<dbReference type="UniPathway" id="UPA00868">
    <property type="reaction ID" value="UER00840"/>
</dbReference>
<dbReference type="SUPFAM" id="SSF51230">
    <property type="entry name" value="Single hybrid motif"/>
    <property type="match status" value="1"/>
</dbReference>
<dbReference type="GO" id="GO:0045252">
    <property type="term" value="C:oxoglutarate dehydrogenase complex"/>
    <property type="evidence" value="ECO:0007669"/>
    <property type="project" value="UniProtKB-UniRule"/>
</dbReference>
<feature type="region of interest" description="Disordered" evidence="12">
    <location>
        <begin position="77"/>
        <end position="113"/>
    </location>
</feature>
<evidence type="ECO:0000256" key="9">
    <source>
        <dbReference type="ARBA" id="ARBA00023315"/>
    </source>
</evidence>
<comment type="cofactor">
    <cofactor evidence="11">
        <name>(R)-lipoate</name>
        <dbReference type="ChEBI" id="CHEBI:83088"/>
    </cofactor>
    <text evidence="11">Binds 1 lipoyl cofactor covalently.</text>
</comment>
<comment type="function">
    <text evidence="1 11">E2 component of the 2-oxoglutarate dehydrogenase (OGDH) complex which catalyzes the second step in the conversion of 2-oxoglutarate to succinyl-CoA and CO(2).</text>
</comment>
<dbReference type="SUPFAM" id="SSF47005">
    <property type="entry name" value="Peripheral subunit-binding domain of 2-oxo acid dehydrogenase complex"/>
    <property type="match status" value="1"/>
</dbReference>
<dbReference type="AlphaFoldDB" id="A0A1I4UDR7"/>
<dbReference type="Gene3D" id="4.10.320.10">
    <property type="entry name" value="E3-binding domain"/>
    <property type="match status" value="1"/>
</dbReference>
<dbReference type="STRING" id="1367852.SAMN05216516_10157"/>
<dbReference type="CDD" id="cd06849">
    <property type="entry name" value="lipoyl_domain"/>
    <property type="match status" value="1"/>
</dbReference>
<dbReference type="FunFam" id="2.40.50.100:FF:000015">
    <property type="entry name" value="Dihydrolipoyllysine-residue succinyltransferase component of 2-oxoglutarate dehydrogenase complex"/>
    <property type="match status" value="1"/>
</dbReference>
<dbReference type="EC" id="2.3.1.61" evidence="4 11"/>
<evidence type="ECO:0000256" key="8">
    <source>
        <dbReference type="ARBA" id="ARBA00022823"/>
    </source>
</evidence>
<dbReference type="OrthoDB" id="9805770at2"/>
<dbReference type="RefSeq" id="WP_092873582.1">
    <property type="nucleotide sequence ID" value="NZ_FOVC01000001.1"/>
</dbReference>
<dbReference type="InterPro" id="IPR001078">
    <property type="entry name" value="2-oxoacid_DH_actylTfrase"/>
</dbReference>
<reference evidence="16" key="1">
    <citation type="submission" date="2016-10" db="EMBL/GenBank/DDBJ databases">
        <authorList>
            <person name="Varghese N."/>
            <person name="Submissions S."/>
        </authorList>
    </citation>
    <scope>NUCLEOTIDE SEQUENCE [LARGE SCALE GENOMIC DNA]</scope>
    <source>
        <strain evidence="16">N6PO6</strain>
    </source>
</reference>
<dbReference type="GO" id="GO:0006099">
    <property type="term" value="P:tricarboxylic acid cycle"/>
    <property type="evidence" value="ECO:0007669"/>
    <property type="project" value="UniProtKB-UniRule"/>
</dbReference>
<dbReference type="Pfam" id="PF00198">
    <property type="entry name" value="2-oxoacid_dh"/>
    <property type="match status" value="1"/>
</dbReference>
<evidence type="ECO:0000313" key="15">
    <source>
        <dbReference type="EMBL" id="SFM86970.1"/>
    </source>
</evidence>
<dbReference type="Proteomes" id="UP000242222">
    <property type="component" value="Unassembled WGS sequence"/>
</dbReference>
<dbReference type="Gene3D" id="2.40.50.100">
    <property type="match status" value="1"/>
</dbReference>
<sequence length="407" mass="44250">MSSVDILVPDLPESVADATVATWHKKAGDSVKRDEVLVEIETDKVVLEVPAVADGILDTILEDEGATVTSRQALGRLIEGNSTGKETSATVEKKEPTPAERQTASLEDSESNDALSPAIRRLIAEHNLDASAIKGSGVGGRIIREDVEKHLAKKPAESKSASATSSAAIAPSLGNRSEKRVPMTRLRKRVAERLLEAKNSTAMLTTFNEVNMKPIMDLRKQYGEVFEKRHGIRLGFMSFYIKAVVEALKRFPEVNASIDGDDVVYHNYFDVSIAVSTPRGLVTPVLRDVDTLGMADIEKKIKELAVKGRDGKLTVDELTGGNFTITNGGVFGSLMSTPIINPPQSAILGMHAIKERPMAVNGQVQILPMMYLALSYDHRLIDGRESVGYLVAIKELLEDPARLLLDV</sequence>
<comment type="similarity">
    <text evidence="3 11">Belongs to the 2-oxoacid dehydrogenase family.</text>
</comment>
<dbReference type="Pfam" id="PF00364">
    <property type="entry name" value="Biotin_lipoyl"/>
    <property type="match status" value="1"/>
</dbReference>
<dbReference type="PROSITE" id="PS00189">
    <property type="entry name" value="LIPOYL"/>
    <property type="match status" value="1"/>
</dbReference>
<dbReference type="NCBIfam" id="NF004309">
    <property type="entry name" value="PRK05704.1"/>
    <property type="match status" value="1"/>
</dbReference>
<evidence type="ECO:0000256" key="5">
    <source>
        <dbReference type="ARBA" id="ARBA00019511"/>
    </source>
</evidence>
<feature type="compositionally biased region" description="Polar residues" evidence="12">
    <location>
        <begin position="80"/>
        <end position="90"/>
    </location>
</feature>
<dbReference type="PANTHER" id="PTHR43416">
    <property type="entry name" value="DIHYDROLIPOYLLYSINE-RESIDUE SUCCINYLTRANSFERASE COMPONENT OF 2-OXOGLUTARATE DEHYDROGENASE COMPLEX, MITOCHONDRIAL-RELATED"/>
    <property type="match status" value="1"/>
</dbReference>
<gene>
    <name evidence="15" type="ORF">SAMN05216516_10157</name>
</gene>
<comment type="pathway">
    <text evidence="2 11">Amino-acid degradation; L-lysine degradation via saccharopine pathway; glutaryl-CoA from L-lysine: step 6/6.</text>
</comment>
<dbReference type="Gene3D" id="3.30.559.10">
    <property type="entry name" value="Chloramphenicol acetyltransferase-like domain"/>
    <property type="match status" value="1"/>
</dbReference>
<keyword evidence="6 11" id="KW-0816">Tricarboxylic acid cycle</keyword>
<feature type="region of interest" description="Disordered" evidence="12">
    <location>
        <begin position="153"/>
        <end position="180"/>
    </location>
</feature>
<dbReference type="InterPro" id="IPR011053">
    <property type="entry name" value="Single_hybrid_motif"/>
</dbReference>
<organism evidence="15 16">
    <name type="scientific">Izhakiella capsodis</name>
    <dbReference type="NCBI Taxonomy" id="1367852"/>
    <lineage>
        <taxon>Bacteria</taxon>
        <taxon>Pseudomonadati</taxon>
        <taxon>Pseudomonadota</taxon>
        <taxon>Gammaproteobacteria</taxon>
        <taxon>Enterobacterales</taxon>
        <taxon>Erwiniaceae</taxon>
        <taxon>Izhakiella</taxon>
    </lineage>
</organism>
<dbReference type="InterPro" id="IPR004167">
    <property type="entry name" value="PSBD"/>
</dbReference>
<dbReference type="GO" id="GO:0004149">
    <property type="term" value="F:dihydrolipoyllysine-residue succinyltransferase activity"/>
    <property type="evidence" value="ECO:0007669"/>
    <property type="project" value="UniProtKB-UniRule"/>
</dbReference>
<dbReference type="NCBIfam" id="TIGR01347">
    <property type="entry name" value="sucB"/>
    <property type="match status" value="1"/>
</dbReference>
<keyword evidence="8 11" id="KW-0450">Lipoyl</keyword>